<keyword evidence="9 13" id="KW-0675">Receptor</keyword>
<dbReference type="InterPro" id="IPR017452">
    <property type="entry name" value="GPCR_Rhodpsn_7TM"/>
</dbReference>
<evidence type="ECO:0000256" key="13">
    <source>
        <dbReference type="RuleBase" id="RU000688"/>
    </source>
</evidence>
<feature type="transmembrane region" description="Helical" evidence="14">
    <location>
        <begin position="188"/>
        <end position="213"/>
    </location>
</feature>
<evidence type="ECO:0000256" key="1">
    <source>
        <dbReference type="ARBA" id="ARBA00004651"/>
    </source>
</evidence>
<name>A0AAE9ILN7_CAEBR</name>
<dbReference type="Pfam" id="PF00001">
    <property type="entry name" value="7tm_1"/>
    <property type="match status" value="1"/>
</dbReference>
<evidence type="ECO:0000256" key="6">
    <source>
        <dbReference type="ARBA" id="ARBA00023136"/>
    </source>
</evidence>
<keyword evidence="8" id="KW-1015">Disulfide bond</keyword>
<evidence type="ECO:0000259" key="15">
    <source>
        <dbReference type="PROSITE" id="PS50262"/>
    </source>
</evidence>
<keyword evidence="4 14" id="KW-1133">Transmembrane helix</keyword>
<dbReference type="PANTHER" id="PTHR24238:SF75">
    <property type="entry name" value="CHOLECYSTOKININ-LIKE RECEPTOR AT 17D1-RELATED"/>
    <property type="match status" value="1"/>
</dbReference>
<evidence type="ECO:0000256" key="2">
    <source>
        <dbReference type="ARBA" id="ARBA00022475"/>
    </source>
</evidence>
<dbReference type="PRINTS" id="PR00237">
    <property type="entry name" value="GPCRRHODOPSN"/>
</dbReference>
<dbReference type="AlphaFoldDB" id="A0AAE9ILN7"/>
<feature type="transmembrane region" description="Helical" evidence="14">
    <location>
        <begin position="352"/>
        <end position="373"/>
    </location>
</feature>
<reference evidence="17 18" key="1">
    <citation type="submission" date="2022-05" db="EMBL/GenBank/DDBJ databases">
        <title>Chromosome-level reference genomes for two strains of Caenorhabditis briggsae: an improved platform for comparative genomics.</title>
        <authorList>
            <person name="Stevens L."/>
            <person name="Andersen E.C."/>
        </authorList>
    </citation>
    <scope>NUCLEOTIDE SEQUENCE [LARGE SCALE GENOMIC DNA]</scope>
    <source>
        <strain evidence="17">QX1410_ONT</strain>
        <tissue evidence="17">Whole-organism</tissue>
    </source>
</reference>
<feature type="transmembrane region" description="Helical" evidence="14">
    <location>
        <begin position="234"/>
        <end position="256"/>
    </location>
</feature>
<protein>
    <recommendedName>
        <fullName evidence="15">G-protein coupled receptors family 1 profile domain-containing protein</fullName>
    </recommendedName>
</protein>
<dbReference type="InterPro" id="IPR000276">
    <property type="entry name" value="GPCR_Rhodpsn"/>
</dbReference>
<keyword evidence="7" id="KW-0564">Palmitate</keyword>
<dbReference type="Gene3D" id="1.20.1070.10">
    <property type="entry name" value="Rhodopsin 7-helix transmembrane proteins"/>
    <property type="match status" value="1"/>
</dbReference>
<dbReference type="PROSITE" id="PS00237">
    <property type="entry name" value="G_PROTEIN_RECEP_F1_1"/>
    <property type="match status" value="1"/>
</dbReference>
<evidence type="ECO:0000313" key="17">
    <source>
        <dbReference type="EMBL" id="ULT98612.1"/>
    </source>
</evidence>
<dbReference type="EMBL" id="CP090893">
    <property type="protein sequence ID" value="ULT98607.1"/>
    <property type="molecule type" value="Genomic_DNA"/>
</dbReference>
<organism evidence="17 18">
    <name type="scientific">Caenorhabditis briggsae</name>
    <dbReference type="NCBI Taxonomy" id="6238"/>
    <lineage>
        <taxon>Eukaryota</taxon>
        <taxon>Metazoa</taxon>
        <taxon>Ecdysozoa</taxon>
        <taxon>Nematoda</taxon>
        <taxon>Chromadorea</taxon>
        <taxon>Rhabditida</taxon>
        <taxon>Rhabditina</taxon>
        <taxon>Rhabditomorpha</taxon>
        <taxon>Rhabditoidea</taxon>
        <taxon>Rhabditidae</taxon>
        <taxon>Peloderinae</taxon>
        <taxon>Caenorhabditis</taxon>
    </lineage>
</organism>
<evidence type="ECO:0000256" key="4">
    <source>
        <dbReference type="ARBA" id="ARBA00022989"/>
    </source>
</evidence>
<dbReference type="PANTHER" id="PTHR24238">
    <property type="entry name" value="G-PROTEIN COUPLED RECEPTOR"/>
    <property type="match status" value="1"/>
</dbReference>
<dbReference type="InterPro" id="IPR009126">
    <property type="entry name" value="Cholcskin_rcpt"/>
</dbReference>
<keyword evidence="12" id="KW-0449">Lipoprotein</keyword>
<dbReference type="Proteomes" id="UP000827892">
    <property type="component" value="Chromosome III"/>
</dbReference>
<feature type="domain" description="G-protein coupled receptors family 1 profile" evidence="15">
    <location>
        <begin position="204"/>
        <end position="379"/>
    </location>
</feature>
<evidence type="ECO:0000256" key="8">
    <source>
        <dbReference type="ARBA" id="ARBA00023157"/>
    </source>
</evidence>
<feature type="transmembrane region" description="Helical" evidence="14">
    <location>
        <begin position="304"/>
        <end position="326"/>
    </location>
</feature>
<evidence type="ECO:0000256" key="10">
    <source>
        <dbReference type="ARBA" id="ARBA00023180"/>
    </source>
</evidence>
<evidence type="ECO:0000256" key="14">
    <source>
        <dbReference type="SAM" id="Phobius"/>
    </source>
</evidence>
<gene>
    <name evidence="16" type="ORF">L3Y34_000168</name>
    <name evidence="17" type="ORF">L3Y34_000171</name>
</gene>
<evidence type="ECO:0000313" key="16">
    <source>
        <dbReference type="EMBL" id="ULT98607.1"/>
    </source>
</evidence>
<evidence type="ECO:0000256" key="12">
    <source>
        <dbReference type="ARBA" id="ARBA00023288"/>
    </source>
</evidence>
<dbReference type="PROSITE" id="PS50262">
    <property type="entry name" value="G_PROTEIN_RECEP_F1_2"/>
    <property type="match status" value="1"/>
</dbReference>
<keyword evidence="3 13" id="KW-0812">Transmembrane</keyword>
<feature type="transmembrane region" description="Helical" evidence="14">
    <location>
        <begin position="262"/>
        <end position="283"/>
    </location>
</feature>
<evidence type="ECO:0000256" key="3">
    <source>
        <dbReference type="ARBA" id="ARBA00022692"/>
    </source>
</evidence>
<dbReference type="PRINTS" id="PR01822">
    <property type="entry name" value="CCYSTOKININR"/>
</dbReference>
<keyword evidence="5 13" id="KW-0297">G-protein coupled receptor</keyword>
<proteinExistence type="inferred from homology"/>
<dbReference type="GO" id="GO:0005886">
    <property type="term" value="C:plasma membrane"/>
    <property type="evidence" value="ECO:0007669"/>
    <property type="project" value="UniProtKB-SubCell"/>
</dbReference>
<accession>A0AAE9ILN7</accession>
<evidence type="ECO:0000313" key="18">
    <source>
        <dbReference type="Proteomes" id="UP000827892"/>
    </source>
</evidence>
<keyword evidence="6 14" id="KW-0472">Membrane</keyword>
<sequence length="674" mass="75911">MQNVLRLSYQYVWSECAIDVEPIEEPDISKGTSTNAYSASRVLYINLGNTDPNVNRSNMRADMHKLLTAPGKWMAPPGRGVGSRTSSQHYYRRTDGIEDGELAREVQRMIESTGHTAFEFAIFKPIYTDDREQNFEAFKRVFGTIPPLPYPFKEVPLAARCQNETFTSTMSSVQQEEICRFRGTTENYTIAVTFFIIFLLSVVGNSVVLIVIIKQRAMRSITNIYLMNLAASDMMLSVVCMPPTLVSMVMNCWMFGNYMCKILAYLQPVVVTASAYTLAVIAFERYFAICKPLHSRIWQTRSHAYAMITLVWVIAIAANILMLFMYEQQTYSSNGYTCAPIHPPIYHFAYQVYMTVVLLVIPLVVMTGLYGNVITSLKSGIKLEIASVDPPLATATTTGSQKENNQNPVLLNNVLVGSSTLARATSCIALNTFSTSSPVVVSSSDYSTPRSILKESRSPQLLQLPGNFDDFRLQCLSECRRSSGGVCLPPPAIVASMTDEQKLSFWNKLSNKLTFSQPDKNSSQKPLKCSMSILIWETLSRCLLEVILMIIWLKNTLALTIVHVRCSRPIGNSIHDRLYKLHPFLYSDHSSFFFHSKQKNVQIPTIYLTDTLNLRGVRQYCVQCDGLYMMTEQNMKFLALMTDSLIRLLIETSGSSALEVVDDLYSLMFNIDPN</sequence>
<keyword evidence="2" id="KW-1003">Cell membrane</keyword>
<keyword evidence="10" id="KW-0325">Glycoprotein</keyword>
<evidence type="ECO:0000256" key="9">
    <source>
        <dbReference type="ARBA" id="ARBA00023170"/>
    </source>
</evidence>
<comment type="subcellular location">
    <subcellularLocation>
        <location evidence="1">Cell membrane</location>
        <topology evidence="1">Multi-pass membrane protein</topology>
    </subcellularLocation>
</comment>
<evidence type="ECO:0000256" key="5">
    <source>
        <dbReference type="ARBA" id="ARBA00023040"/>
    </source>
</evidence>
<dbReference type="EMBL" id="CP090893">
    <property type="protein sequence ID" value="ULT98612.1"/>
    <property type="molecule type" value="Genomic_DNA"/>
</dbReference>
<evidence type="ECO:0000256" key="11">
    <source>
        <dbReference type="ARBA" id="ARBA00023224"/>
    </source>
</evidence>
<dbReference type="SUPFAM" id="SSF81321">
    <property type="entry name" value="Family A G protein-coupled receptor-like"/>
    <property type="match status" value="1"/>
</dbReference>
<dbReference type="GO" id="GO:0004930">
    <property type="term" value="F:G protein-coupled receptor activity"/>
    <property type="evidence" value="ECO:0007669"/>
    <property type="project" value="UniProtKB-KW"/>
</dbReference>
<comment type="similarity">
    <text evidence="13">Belongs to the G-protein coupled receptor 1 family.</text>
</comment>
<evidence type="ECO:0000256" key="7">
    <source>
        <dbReference type="ARBA" id="ARBA00023139"/>
    </source>
</evidence>
<keyword evidence="11 13" id="KW-0807">Transducer</keyword>